<dbReference type="PROSITE" id="PS01307">
    <property type="entry name" value="MOTA"/>
    <property type="match status" value="1"/>
</dbReference>
<dbReference type="GO" id="GO:0006935">
    <property type="term" value="P:chemotaxis"/>
    <property type="evidence" value="ECO:0007669"/>
    <property type="project" value="InterPro"/>
</dbReference>
<organism evidence="11 12">
    <name type="scientific">Stakelama sediminis</name>
    <dbReference type="NCBI Taxonomy" id="463200"/>
    <lineage>
        <taxon>Bacteria</taxon>
        <taxon>Pseudomonadati</taxon>
        <taxon>Pseudomonadota</taxon>
        <taxon>Alphaproteobacteria</taxon>
        <taxon>Sphingomonadales</taxon>
        <taxon>Sphingomonadaceae</taxon>
        <taxon>Stakelama</taxon>
    </lineage>
</organism>
<dbReference type="RefSeq" id="WP_246359681.1">
    <property type="nucleotide sequence ID" value="NZ_BAABIF010000004.1"/>
</dbReference>
<comment type="similarity">
    <text evidence="2">Belongs to the MotA family.</text>
</comment>
<evidence type="ECO:0000256" key="1">
    <source>
        <dbReference type="ARBA" id="ARBA00004651"/>
    </source>
</evidence>
<reference evidence="11 12" key="1">
    <citation type="submission" date="2020-08" db="EMBL/GenBank/DDBJ databases">
        <title>Genomic Encyclopedia of Type Strains, Phase IV (KMG-IV): sequencing the most valuable type-strain genomes for metagenomic binning, comparative biology and taxonomic classification.</title>
        <authorList>
            <person name="Goeker M."/>
        </authorList>
    </citation>
    <scope>NUCLEOTIDE SEQUENCE [LARGE SCALE GENOMIC DNA]</scope>
    <source>
        <strain evidence="11 12">DSM 27203</strain>
    </source>
</reference>
<evidence type="ECO:0000259" key="10">
    <source>
        <dbReference type="Pfam" id="PF01618"/>
    </source>
</evidence>
<keyword evidence="7 9" id="KW-1133">Transmembrane helix</keyword>
<dbReference type="GO" id="GO:0005886">
    <property type="term" value="C:plasma membrane"/>
    <property type="evidence" value="ECO:0007669"/>
    <property type="project" value="UniProtKB-SubCell"/>
</dbReference>
<evidence type="ECO:0000256" key="6">
    <source>
        <dbReference type="ARBA" id="ARBA00022779"/>
    </source>
</evidence>
<evidence type="ECO:0000256" key="5">
    <source>
        <dbReference type="ARBA" id="ARBA00022692"/>
    </source>
</evidence>
<gene>
    <name evidence="11" type="ORF">FHR23_000924</name>
</gene>
<dbReference type="AlphaFoldDB" id="A0A840YWT6"/>
<comment type="caution">
    <text evidence="11">The sequence shown here is derived from an EMBL/GenBank/DDBJ whole genome shotgun (WGS) entry which is preliminary data.</text>
</comment>
<dbReference type="EMBL" id="JACIJI010000001">
    <property type="protein sequence ID" value="MBB5718017.1"/>
    <property type="molecule type" value="Genomic_DNA"/>
</dbReference>
<dbReference type="GO" id="GO:0071978">
    <property type="term" value="P:bacterial-type flagellum-dependent swarming motility"/>
    <property type="evidence" value="ECO:0007669"/>
    <property type="project" value="InterPro"/>
</dbReference>
<feature type="transmembrane region" description="Helical" evidence="9">
    <location>
        <begin position="17"/>
        <end position="36"/>
    </location>
</feature>
<keyword evidence="6" id="KW-0283">Flagellar rotation</keyword>
<name>A0A840YWT6_9SPHN</name>
<keyword evidence="5 9" id="KW-0812">Transmembrane</keyword>
<dbReference type="Pfam" id="PF01618">
    <property type="entry name" value="MotA_ExbB"/>
    <property type="match status" value="1"/>
</dbReference>
<protein>
    <submittedName>
        <fullName evidence="11">Chemotaxis protein MotA</fullName>
    </submittedName>
</protein>
<sequence>MTGFAFDPAFAQAMAPFLDPVALAIVVGGTVLAMFLRTPLADLGRAVAALRVLPRRRWQADRSLEQITALSRIAARHGALALDRSIIRDPDIACAVEAIVDGKGPEQVELLLETRQLVRSERHLATADVWAGMADVAPAMGMIGTLIGLVRMFLVMTDPDAIGGAMAVALLTTLYGALIASLIAMPVATRLRRQARSEALERTRLIAPLVALAARERPRLKEAAA</sequence>
<dbReference type="InterPro" id="IPR002898">
    <property type="entry name" value="MotA_ExbB_proton_chnl"/>
</dbReference>
<feature type="transmembrane region" description="Helical" evidence="9">
    <location>
        <begin position="166"/>
        <end position="188"/>
    </location>
</feature>
<evidence type="ECO:0000256" key="3">
    <source>
        <dbReference type="ARBA" id="ARBA00022448"/>
    </source>
</evidence>
<keyword evidence="12" id="KW-1185">Reference proteome</keyword>
<evidence type="ECO:0000256" key="4">
    <source>
        <dbReference type="ARBA" id="ARBA00022475"/>
    </source>
</evidence>
<dbReference type="InterPro" id="IPR047055">
    <property type="entry name" value="MotA-like"/>
</dbReference>
<evidence type="ECO:0000256" key="2">
    <source>
        <dbReference type="ARBA" id="ARBA00008038"/>
    </source>
</evidence>
<evidence type="ECO:0000256" key="8">
    <source>
        <dbReference type="ARBA" id="ARBA00023136"/>
    </source>
</evidence>
<dbReference type="PANTHER" id="PTHR30433:SF2">
    <property type="entry name" value="MOTILITY PROTEIN A"/>
    <property type="match status" value="1"/>
</dbReference>
<dbReference type="PANTHER" id="PTHR30433">
    <property type="entry name" value="CHEMOTAXIS PROTEIN MOTA"/>
    <property type="match status" value="1"/>
</dbReference>
<dbReference type="Proteomes" id="UP000554342">
    <property type="component" value="Unassembled WGS sequence"/>
</dbReference>
<proteinExistence type="inferred from homology"/>
<evidence type="ECO:0000256" key="7">
    <source>
        <dbReference type="ARBA" id="ARBA00022989"/>
    </source>
</evidence>
<keyword evidence="3" id="KW-0813">Transport</keyword>
<evidence type="ECO:0000313" key="12">
    <source>
        <dbReference type="Proteomes" id="UP000554342"/>
    </source>
</evidence>
<accession>A0A840YWT6</accession>
<comment type="subcellular location">
    <subcellularLocation>
        <location evidence="1">Cell membrane</location>
        <topology evidence="1">Multi-pass membrane protein</topology>
    </subcellularLocation>
</comment>
<evidence type="ECO:0000256" key="9">
    <source>
        <dbReference type="SAM" id="Phobius"/>
    </source>
</evidence>
<keyword evidence="8 9" id="KW-0472">Membrane</keyword>
<dbReference type="InterPro" id="IPR000540">
    <property type="entry name" value="Flag_MotA_CS"/>
</dbReference>
<feature type="domain" description="MotA/TolQ/ExbB proton channel" evidence="10">
    <location>
        <begin position="95"/>
        <end position="201"/>
    </location>
</feature>
<keyword evidence="4" id="KW-1003">Cell membrane</keyword>
<evidence type="ECO:0000313" key="11">
    <source>
        <dbReference type="EMBL" id="MBB5718017.1"/>
    </source>
</evidence>
<feature type="transmembrane region" description="Helical" evidence="9">
    <location>
        <begin position="129"/>
        <end position="154"/>
    </location>
</feature>